<dbReference type="InterPro" id="IPR035761">
    <property type="entry name" value="SPRY1_RyR"/>
</dbReference>
<evidence type="ECO:0000256" key="23">
    <source>
        <dbReference type="ARBA" id="ARBA00023303"/>
    </source>
</evidence>
<feature type="transmembrane region" description="Helical" evidence="27">
    <location>
        <begin position="4514"/>
        <end position="4539"/>
    </location>
</feature>
<dbReference type="GO" id="GO:0005509">
    <property type="term" value="F:calcium ion binding"/>
    <property type="evidence" value="ECO:0007669"/>
    <property type="project" value="InterPro"/>
</dbReference>
<feature type="transmembrane region" description="Helical" evidence="27">
    <location>
        <begin position="4472"/>
        <end position="4493"/>
    </location>
</feature>
<feature type="region of interest" description="Disordered" evidence="26">
    <location>
        <begin position="4686"/>
        <end position="4736"/>
    </location>
</feature>
<dbReference type="GO" id="GO:0005219">
    <property type="term" value="F:ryanodine-sensitive calcium-release channel activity"/>
    <property type="evidence" value="ECO:0007669"/>
    <property type="project" value="InterPro"/>
</dbReference>
<dbReference type="CDD" id="cd15049">
    <property type="entry name" value="7tmA_mAChR"/>
    <property type="match status" value="1"/>
</dbReference>
<dbReference type="FunFam" id="1.20.1070.10:FF:000047">
    <property type="entry name" value="Muscarinic acetylcholine receptor"/>
    <property type="match status" value="1"/>
</dbReference>
<evidence type="ECO:0000256" key="2">
    <source>
        <dbReference type="ARBA" id="ARBA00004326"/>
    </source>
</evidence>
<dbReference type="SUPFAM" id="SSF47473">
    <property type="entry name" value="EF-hand"/>
    <property type="match status" value="1"/>
</dbReference>
<dbReference type="Gene3D" id="1.10.490.160">
    <property type="match status" value="2"/>
</dbReference>
<feature type="compositionally biased region" description="Polar residues" evidence="26">
    <location>
        <begin position="3752"/>
        <end position="3762"/>
    </location>
</feature>
<dbReference type="GO" id="GO:0005790">
    <property type="term" value="C:smooth endoplasmic reticulum"/>
    <property type="evidence" value="ECO:0007669"/>
    <property type="project" value="TreeGrafter"/>
</dbReference>
<dbReference type="GO" id="GO:0099536">
    <property type="term" value="P:synaptic signaling"/>
    <property type="evidence" value="ECO:0007669"/>
    <property type="project" value="UniProtKB-ARBA"/>
</dbReference>
<dbReference type="SUPFAM" id="SSF81321">
    <property type="entry name" value="Family A G protein-coupled receptor-like"/>
    <property type="match status" value="1"/>
</dbReference>
<keyword evidence="7" id="KW-0107">Calcium channel</keyword>
<evidence type="ECO:0000256" key="16">
    <source>
        <dbReference type="ARBA" id="ARBA00023065"/>
    </source>
</evidence>
<evidence type="ECO:0000256" key="19">
    <source>
        <dbReference type="ARBA" id="ARBA00023180"/>
    </source>
</evidence>
<dbReference type="FunFam" id="1.10.490.160:FF:000006">
    <property type="entry name" value="Protein CBR-LIPL-6"/>
    <property type="match status" value="1"/>
</dbReference>
<evidence type="ECO:0000256" key="10">
    <source>
        <dbReference type="ARBA" id="ARBA00022837"/>
    </source>
</evidence>
<dbReference type="GO" id="GO:0005516">
    <property type="term" value="F:calmodulin binding"/>
    <property type="evidence" value="ECO:0007669"/>
    <property type="project" value="UniProtKB-KW"/>
</dbReference>
<dbReference type="SMART" id="SM00472">
    <property type="entry name" value="MIR"/>
    <property type="match status" value="2"/>
</dbReference>
<feature type="domain" description="MIR" evidence="31">
    <location>
        <begin position="184"/>
        <end position="239"/>
    </location>
</feature>
<evidence type="ECO:0000256" key="21">
    <source>
        <dbReference type="ARBA" id="ARBA00023257"/>
    </source>
</evidence>
<evidence type="ECO:0000256" key="25">
    <source>
        <dbReference type="ARBA" id="ARBA00036634"/>
    </source>
</evidence>
<dbReference type="Pfam" id="PF21119">
    <property type="entry name" value="RYDR_Jsol"/>
    <property type="match status" value="1"/>
</dbReference>
<dbReference type="Gene3D" id="1.25.10.30">
    <property type="entry name" value="IP3 receptor type 1 binding core, RIH domain"/>
    <property type="match status" value="1"/>
</dbReference>
<dbReference type="FunFam" id="1.10.490.160:FF:000001">
    <property type="entry name" value="Ryanodine receptor 2 (Cardiac)"/>
    <property type="match status" value="1"/>
</dbReference>
<dbReference type="InterPro" id="IPR003032">
    <property type="entry name" value="Ryanodine_rcpt"/>
</dbReference>
<dbReference type="InterPro" id="IPR000276">
    <property type="entry name" value="GPCR_Rhodpsn"/>
</dbReference>
<dbReference type="Pfam" id="PF13499">
    <property type="entry name" value="EF-hand_7"/>
    <property type="match status" value="1"/>
</dbReference>
<feature type="domain" description="MIR" evidence="31">
    <location>
        <begin position="245"/>
        <end position="300"/>
    </location>
</feature>
<keyword evidence="19" id="KW-0325">Glycoprotein</keyword>
<name>A0A6A4S036_SCOMX</name>
<evidence type="ECO:0000259" key="28">
    <source>
        <dbReference type="PROSITE" id="PS50188"/>
    </source>
</evidence>
<keyword evidence="21" id="KW-0628">Postsynaptic cell membrane</keyword>
<keyword evidence="10" id="KW-0106">Calcium</keyword>
<dbReference type="Pfam" id="PF08454">
    <property type="entry name" value="RIH_assoc"/>
    <property type="match status" value="1"/>
</dbReference>
<evidence type="ECO:0000256" key="9">
    <source>
        <dbReference type="ARBA" id="ARBA00022737"/>
    </source>
</evidence>
<dbReference type="CDD" id="cd23291">
    <property type="entry name" value="beta-trefoil_MIR_RyR2"/>
    <property type="match status" value="1"/>
</dbReference>
<dbReference type="Pfam" id="PF01365">
    <property type="entry name" value="RYDR_ITPR"/>
    <property type="match status" value="2"/>
</dbReference>
<dbReference type="GO" id="GO:0006941">
    <property type="term" value="P:striated muscle contraction"/>
    <property type="evidence" value="ECO:0007669"/>
    <property type="project" value="TreeGrafter"/>
</dbReference>
<dbReference type="GO" id="GO:0033017">
    <property type="term" value="C:sarcoplasmic reticulum membrane"/>
    <property type="evidence" value="ECO:0007669"/>
    <property type="project" value="UniProtKB-SubCell"/>
</dbReference>
<feature type="compositionally biased region" description="Basic and acidic residues" evidence="26">
    <location>
        <begin position="3814"/>
        <end position="3828"/>
    </location>
</feature>
<dbReference type="InterPro" id="IPR013320">
    <property type="entry name" value="ConA-like_dom_sf"/>
</dbReference>
<dbReference type="Pfam" id="PF00001">
    <property type="entry name" value="7tm_1"/>
    <property type="match status" value="1"/>
</dbReference>
<dbReference type="SUPFAM" id="SSF49899">
    <property type="entry name" value="Concanavalin A-like lectins/glucanases"/>
    <property type="match status" value="2"/>
</dbReference>
<feature type="region of interest" description="Disordered" evidence="26">
    <location>
        <begin position="4596"/>
        <end position="4635"/>
    </location>
</feature>
<dbReference type="PROSITE" id="PS00237">
    <property type="entry name" value="G_PROTEIN_RECEP_F1_1"/>
    <property type="match status" value="1"/>
</dbReference>
<dbReference type="Pfam" id="PF02026">
    <property type="entry name" value="RyR"/>
    <property type="match status" value="4"/>
</dbReference>
<evidence type="ECO:0000256" key="15">
    <source>
        <dbReference type="ARBA" id="ARBA00023040"/>
    </source>
</evidence>
<dbReference type="Proteomes" id="UP000438429">
    <property type="component" value="Unassembled WGS sequence"/>
</dbReference>
<feature type="domain" description="G-protein coupled receptors family 1 profile" evidence="30">
    <location>
        <begin position="4414"/>
        <end position="4584"/>
    </location>
</feature>
<keyword evidence="16" id="KW-0406">Ion transport</keyword>
<feature type="domain" description="EF-hand" evidence="29">
    <location>
        <begin position="3381"/>
        <end position="3416"/>
    </location>
</feature>
<gene>
    <name evidence="32" type="ORF">F2P81_021871</name>
</gene>
<evidence type="ECO:0000256" key="20">
    <source>
        <dbReference type="ARBA" id="ARBA00023224"/>
    </source>
</evidence>
<keyword evidence="15" id="KW-0297">G-protein coupled receptor</keyword>
<comment type="catalytic activity">
    <reaction evidence="25">
        <text>Ca(2+)(in) = Ca(2+)(out)</text>
        <dbReference type="Rhea" id="RHEA:29671"/>
        <dbReference type="ChEBI" id="CHEBI:29108"/>
    </reaction>
</comment>
<dbReference type="GO" id="GO:0014808">
    <property type="term" value="P:release of sequestered calcium ion into cytosol by sarcoplasmic reticulum"/>
    <property type="evidence" value="ECO:0007669"/>
    <property type="project" value="TreeGrafter"/>
</dbReference>
<keyword evidence="8 27" id="KW-0812">Transmembrane</keyword>
<dbReference type="InterPro" id="IPR015925">
    <property type="entry name" value="Ryanodine_IP3_receptor"/>
</dbReference>
<dbReference type="GO" id="GO:0006874">
    <property type="term" value="P:intracellular calcium ion homeostasis"/>
    <property type="evidence" value="ECO:0007669"/>
    <property type="project" value="InterPro"/>
</dbReference>
<feature type="transmembrane region" description="Helical" evidence="27">
    <location>
        <begin position="4101"/>
        <end position="4126"/>
    </location>
</feature>
<feature type="transmembrane region" description="Helical" evidence="27">
    <location>
        <begin position="3953"/>
        <end position="3975"/>
    </location>
</feature>
<dbReference type="PANTHER" id="PTHR46399">
    <property type="entry name" value="B30.2/SPRY DOMAIN-CONTAINING PROTEIN"/>
    <property type="match status" value="1"/>
</dbReference>
<evidence type="ECO:0000256" key="8">
    <source>
        <dbReference type="ARBA" id="ARBA00022692"/>
    </source>
</evidence>
<dbReference type="Gene3D" id="1.10.238.10">
    <property type="entry name" value="EF-hand"/>
    <property type="match status" value="1"/>
</dbReference>
<dbReference type="CDD" id="cd12877">
    <property type="entry name" value="SPRY1_RyR"/>
    <property type="match status" value="1"/>
</dbReference>
<feature type="domain" description="B30.2/SPRY" evidence="28">
    <location>
        <begin position="1156"/>
        <end position="1378"/>
    </location>
</feature>
<sequence length="4736" mass="536784">MAEGGEGEDEIQFLRTNSAFNESEDFCDLSTLYTDDEVVLQCSATIHKEQQKLCLAAEGFGNRLCFLESISNSKLHSRKVLRYLFVQLLSFTEHLTSSNKRPRVVVIVPYCMDMQSCCDTPTVECTYAACQPPAHPQTNWLLMWDCRKIPQHLSYGNGSLHVDAAFQQTLWSVAPICSGSEVAQGFLIGGDVLRILHGHMDECLTVPSGEHGDEQRRTVHYEGGAVSSHARSLWRLETLRVVWSGSHIRWGQPFRLRHVTTGKYLSLIEDKSLLLMDKEKADVKSTAFCFRSSKEKLDPGVKKEVDGMGVPDIKYGDSVCYIQHVDTCLWLTYQTVDAKCARMGGVQRKAIMHHEGHMDDGLTLSRSQHEESRTARVIRSTVFLGLDTLRRKGKSPTLDLPIDSVSLSLQDLIGYFHPPGDHLEHEDKQNRLRALKNRQNLFQEEGMISLVLECIDRLHVYSSAAHFAEAVGREAGEAWSSILNSLYQLLAALIRGNRKNCAQFSGSLDWLISRLERLEASSGILEVLHCVLVESPEALNIIKEGHIKSIISLLDKHGRNHKVLDVLCSLCVCHGVAVRSNQHLICDNLLPGRDLLLQTRLINHVSSMRPNIFLGVSDGSAQYRKWYYELIVDQASPFVTAQATHLRVGWASTSGYAPYPSGGEGWGGNGVGDDLYSYGFDGLHLWSGCIARTVSSPNQHVLRSEDVVSCCLDLSVPSISFRINGQPVQGMFENFNSDGLFFPVASFSAGIKVRFLLGGRHGEFKFLPPPGYVPCYEAVLPREKLKLEASQDQTAARDLLGPTVTLSQAAFTPTPVDTSQIVLPPHLERIREKLAENIHELWVMNKIELGWTYGAVRDDNKRQHPCLVEFPKLPEQERSYNLQMSLETLKTLLALGCHVGLADEHAVEKVKSVKLSSTYELSSGYKPAPLDLSHIKLTSTQEAMVDKLAENAHNVWARDRIHQGWTYGIQQVHDTLITLICTAQSDLNDMSAERFRIFRAEKTYCVNAGKWYFELEVQRWHQGNEHFGRAWQTGDVVGCMVDLNEHTMMFTLNGEVLLDDSGSELAFKDFEAVEGFIPVCSLGVCQAGRMNFGKDVSTLKYFTICGLQEGYEPFAVNMNRDVTMWLSKRLPQFVPVPANHQHIEELEDFETVSDFEVLMKSSHGHNVPNGSERDEFNNHKDYNQEKPSKIKQRFTLKRNKPDNSCPASARLSEEVADDRDDYEFLMQASTYYYSVRIFPGQEPSSVWVGWVTSDFHQYDPGFELHNVRTVTVTLGDEKGKVHESIKRSNCYMMWAGESSSPGQGRNNNGLEIGCLVDTTNGLLTFTANGKELSTYYQLDCSDYILSPKVEPSTKLFPAVFAKATSLNVFQFELGRIKNLMPLSAGLFKSERKNPVPQCPPRLHVQFLTPVFWSRVPNHFLKVSASRVNDRHGWLVQCNEPLQFMSLHIPEENRSMDILELSEQRDLLKFHYHTLRLYSAICALGNNRVAHALCSHVDEAQLLQAIENKYMPGLLRAGYYDILIDIHLSSYATARLMMNNEYIVPMTDETKSITLFPDEEKKHGLPGIGLSTSLRPRMHFSSPSIVCGTGSLYRNNSNSGSGDCFQYSPEFPLDILKIKTIEMLTEAVREGSMHVRDPIGGSTEFLFVPLIKLFYTMLIMGVFQNGDLKNILHLIEPSVFSERREGQEEIHTDLQMMKDVETEGAEEGGRNMPKEGLLQMKLPEPVKLQMCHVLQYLCDCQVRHRIEAVVAFSDDFVACLQDNQRFRYNEVMLALNMSAALTAKKTKEFRSPPQEQINMLLNFKDEKQECPCPEYIREQLLDFHEDLMRHCGIELDEERGIHSDSDFTIRGRLLSLVEKVAYLKKRMANLPKEKKDRKPTAFRHALKSSPEELYVRALPKTYTINSVSVEDTINLLAALGQIRSLLSVRMGREEEKLMIRGLGDIMNNKVFYQHPNLMRALGMHETVMEVMVNVLSGGDSKEITFPKMVANCCRFLCYFCRISRQNQKAMFDHLSYLLENSSVGLASPSMRGSTPLDVAAASVMDNNELALALREPDLEKVVQYLAGCGLQSCVMLVRNGYPDIGWNPVEGERYLDFLRFAVFCNGESVEENANVVVRLLIRRPECFGPALRGEGGDGLLAAMEEAIKISQDASRDGPSPTSESSKTLYLCTAVLPLLTKCAPLFAGTEPFASLIDSLLHTVYRLSKGCCLTKAQRDAIEECLLAVCGKLRPSMMQHLLRRLVFDVPLLNEHTKMPLKLLTNHYERCWKYYCLVGGWGNFGAASDEELHLSRKLFWGIFDALSYKPKEKTTLPSHHSDLYHKLLRLLKRYDQELFKLALPCLSAVAGALPPDYMESNYMVMMEKQSSMDSEGNFTPQPADTTNVTVPEKLDYFVSRYAEHNHEKWCTEKFSNGWSYGEQLCEIRKSHPLLKQYKGLSEKPSFEGAPAFSPRPIDMSNVTLSRDMQSMAELLAENYHNIWARKKKTELEAKGGGNHPLLVPYDTLTAKEKSRDREKSQDILKFLQINGYTVSRGVKSQELDTPAIEKRFAYTFLQQLITYVDQAHQHMMEFGTNATSIVNCLQILGQSLDARTVMKTGLESVKVSLRSYFDSAAEDLEKTQENLKLGQFTHSREQPRGVTQIINYTTFALLPVLSSLFEHIGQNMFGEDLISIGLPGQVGDVCAVIPNLEKSLEEIMELAESGMRYTQMPHVMEVVLPMLCSYMSHWWEHGPESRADRADSCCTSVTSEHMNTLLGNILKIIYNNLGIDEGAWMKRLAVFSQPIISKAKAQLLKTHFLPLMEKLKKKAAVVLLDEEQSKAEGRGEMSETELLIMDQFTVLVRDLYAFYPLLIRFVDYNRARWLKESNHEAEELFRMVAEVFIFWAKSHNFKREEQNFVVQNEINNMSFLISDTKCKMSKGIVSDQERKKMKRKGDRYSMQTSLIVATLKRLLPVGLNICAPGEQELITLAKNRFTQKDTEDEVREIIRNNLHLQGKVEHPQRSKKAVWHKLLSKQRKRAVVACFRMAPLYNLPRHRAVNLFLQGYEKSWIEAEEHYFEDKLIEDLAVSSFQLCAAEAFLIVNVCSCQKPGAQEPSEEEEGMKHIDPLHQLIQLFSRTALTEKCKLDEDNLYMAYADIMAKSCHDEEDEDGEEEKEMEKQKLLYQQARLHDRGAAEMVLQTISASKGEKVMQDDEFTCDLFRFLQLLCEGHNSDFQNYLRTQTGNNTTVNIIISTVDYLLRVQESISDFYWYYSGKDVIDEQGQRNFSKAINVAKQVFNTLTEYIQGPCTGNQQSLAHSRLWDAVVGFLHVFAHMQMKLSQDSSQIELLKELMDLQKDMVVMLLSMLEGNVVNGTIGKQMVDMLVESSNNVEMILKFFDMFLKLKDLTSSDAFKEYDPDGKGVISKRDFHKAMESHKHYTQSETEFLLSCAETDENELLDYEEFVERFHEPAKDIGFNVAVLLTNLSEHMPHDTRLQTFLELAESVLNYFQPYLGRIEIMGSAKRIERVYFEISESSRTQWEKPQVKESKRQFIFDVVNEGGEKEKMELFVNFCEDTIFEMQLAAQMSDAGERSAVKEESEREKPDEENPEMGFFSVTTVCMALVALRYNVMLLIKVLSMKSLKKQMKKIKSMTVKDMVTTLVSLYWSVLLGLLHVAFSVARGFCRIFYNTFMGGSLVEGAKTIKVSELLANMPDPTQDEVRGEGEDREKRPSDRSSPKEDLADLAVNTSETELLSDIFGLDLRREGGQYKITPHNPNASLTELLNSPVPSPNPPTPPTAPPPELRRRHQSKGSSSEEKEATPEDECEPEKPSVAGHVDEKEKQQKDEKMKPKVRRHHSSRSDEPDLQESAFLKKIIAYQRKLLNYFARNFYNMRMLALFVAFAINFILLFYKVSTSSSVVEEREVAYTSSQPDSSIQWNPLGEEAMEMKDETGEPRKPVTVRFVLEESTGYMEPMLRILAILHTVISFFCIIGYYCLKVPLVIFKREKEVARKLEFDGLYITEQPSEDDIKGQWDRLVINTQSFPNNYWDKFVKRKVMDKYGEFYGHDRISELLGMDKAALDFSDAHKKRKPRKDSSLAAVLNSIDVKYQIWKLGVVFTDNSFLYLAWYMTMSILGHYNNFFFAAHLLDIAMGFKTLRTILSSVTHNGKQLVLTVGLLAVVVYLYTVVAFNFFRKFYNKGEDGELPDMKCDDMLTCYMFHMYVGVRAGGGIGDQIEDPAGDEYEIYRIIFDITFFFFVIVILLAIIQEQASCIRQLLQQCNWFNDTNQYSAFMMLPCRQDESVLLALLKDMHTFSVMQYRRVNIKAIVNMTSSSTPIHFLTNGSPGMRDQSETIIFKPAILGGSYQELTILSDGVGEWQHNVSHVSGQGGNATDSSVNRTLILPAEDFDPLGGHSILQVIIIVLLTGSLSLVTVVGNILVLVSFKINKALKTVNNYYLLSLAFADLTIGTLSMNLYTTYIIMDQWALGPVVCDLWLAIDYVASNASVMNLLVISFDRYFSVTRPLTYRAKRTTKRAMTMIGLAWSISFILWAPAILFWQYIVGERTVQPNECYIQFLSEPIITFCTAIAAFYLPVTIMAILFWKMYQETEKRVKDIQGLKGSGASHSPSQAQNQGSGSGEGSTNSQKNSSAMLRQMSSQSSSSYELNQLASEKNNNDNANITGRKGRCGTFCLRFASLLPGRHASMRSVNTKTTAVDEAEQSSCDSFNNNEVGAPGDKSGSEEEADGVDPSRPTTGWT</sequence>
<dbReference type="FunFam" id="1.10.238.10:FF:000040">
    <property type="entry name" value="Ryanodine receptor 2"/>
    <property type="match status" value="1"/>
</dbReference>
<feature type="transmembrane region" description="Helical" evidence="27">
    <location>
        <begin position="3636"/>
        <end position="3658"/>
    </location>
</feature>
<evidence type="ECO:0000256" key="6">
    <source>
        <dbReference type="ARBA" id="ARBA00022568"/>
    </source>
</evidence>
<proteinExistence type="predicted"/>
<feature type="compositionally biased region" description="Basic and acidic residues" evidence="26">
    <location>
        <begin position="3696"/>
        <end position="3719"/>
    </location>
</feature>
<dbReference type="InterPro" id="IPR017452">
    <property type="entry name" value="GPCR_Rhodpsn_7TM"/>
</dbReference>
<evidence type="ECO:0000256" key="22">
    <source>
        <dbReference type="ARBA" id="ARBA00023286"/>
    </source>
</evidence>
<dbReference type="PROSITE" id="PS50262">
    <property type="entry name" value="G_PROTEIN_RECEP_F1_2"/>
    <property type="match status" value="1"/>
</dbReference>
<keyword evidence="20" id="KW-0807">Transducer</keyword>
<dbReference type="SUPFAM" id="SSF100909">
    <property type="entry name" value="IP3 receptor type 1 binding core, domain 2"/>
    <property type="match status" value="1"/>
</dbReference>
<feature type="transmembrane region" description="Helical" evidence="27">
    <location>
        <begin position="4226"/>
        <end position="4244"/>
    </location>
</feature>
<dbReference type="InterPro" id="IPR016093">
    <property type="entry name" value="MIR_motif"/>
</dbReference>
<comment type="subcellular location">
    <subcellularLocation>
        <location evidence="24">Postsynaptic cell membrane</location>
        <topology evidence="24">Multi-pass membrane protein</topology>
    </subcellularLocation>
    <subcellularLocation>
        <location evidence="2">Sarcoplasmic reticulum membrane</location>
        <topology evidence="2">Multi-pass membrane protein</topology>
    </subcellularLocation>
</comment>
<keyword evidence="5" id="KW-0597">Phosphoprotein</keyword>
<reference evidence="32 33" key="1">
    <citation type="submission" date="2019-06" db="EMBL/GenBank/DDBJ databases">
        <title>Draft genomes of female and male turbot (Scophthalmus maximus).</title>
        <authorList>
            <person name="Xu H."/>
            <person name="Xu X.-W."/>
            <person name="Shao C."/>
            <person name="Chen S."/>
        </authorList>
    </citation>
    <scope>NUCLEOTIDE SEQUENCE [LARGE SCALE GENOMIC DNA]</scope>
    <source>
        <strain evidence="32">Ysfricsl-2016a</strain>
        <tissue evidence="32">Blood</tissue>
    </source>
</reference>
<feature type="region of interest" description="Disordered" evidence="26">
    <location>
        <begin position="3689"/>
        <end position="3724"/>
    </location>
</feature>
<feature type="transmembrane region" description="Helical" evidence="27">
    <location>
        <begin position="4434"/>
        <end position="4460"/>
    </location>
</feature>
<dbReference type="GO" id="GO:0034704">
    <property type="term" value="C:calcium channel complex"/>
    <property type="evidence" value="ECO:0007669"/>
    <property type="project" value="TreeGrafter"/>
</dbReference>
<evidence type="ECO:0000256" key="3">
    <source>
        <dbReference type="ARBA" id="ARBA00022448"/>
    </source>
</evidence>
<feature type="compositionally biased region" description="Basic and acidic residues" evidence="26">
    <location>
        <begin position="1171"/>
        <end position="1188"/>
    </location>
</feature>
<keyword evidence="6" id="KW-0109">Calcium transport</keyword>
<evidence type="ECO:0000256" key="4">
    <source>
        <dbReference type="ARBA" id="ARBA00022475"/>
    </source>
</evidence>
<feature type="region of interest" description="Disordered" evidence="26">
    <location>
        <begin position="3747"/>
        <end position="3843"/>
    </location>
</feature>
<dbReference type="GO" id="GO:0030018">
    <property type="term" value="C:Z disc"/>
    <property type="evidence" value="ECO:0007669"/>
    <property type="project" value="TreeGrafter"/>
</dbReference>
<dbReference type="InterPro" id="IPR009460">
    <property type="entry name" value="Ryanrecept_TM4-6"/>
</dbReference>
<evidence type="ECO:0000256" key="26">
    <source>
        <dbReference type="SAM" id="MobiDB-lite"/>
    </source>
</evidence>
<dbReference type="FunFam" id="1.10.287.70:FF:000017">
    <property type="entry name" value="ryanodine receptor isoform X2"/>
    <property type="match status" value="1"/>
</dbReference>
<dbReference type="PROSITE" id="PS50188">
    <property type="entry name" value="B302_SPRY"/>
    <property type="match status" value="2"/>
</dbReference>
<feature type="compositionally biased region" description="Pro residues" evidence="26">
    <location>
        <begin position="3766"/>
        <end position="3780"/>
    </location>
</feature>
<feature type="compositionally biased region" description="Polar residues" evidence="26">
    <location>
        <begin position="4699"/>
        <end position="4709"/>
    </location>
</feature>
<dbReference type="InterPro" id="IPR013662">
    <property type="entry name" value="RIH_assoc-dom"/>
</dbReference>
<dbReference type="Pfam" id="PF02815">
    <property type="entry name" value="MIR"/>
    <property type="match status" value="1"/>
</dbReference>
<dbReference type="FunFam" id="1.25.10.30:FF:000002">
    <property type="entry name" value="ryanodine receptor isoform X2"/>
    <property type="match status" value="1"/>
</dbReference>
<feature type="transmembrane region" description="Helical" evidence="27">
    <location>
        <begin position="4394"/>
        <end position="4422"/>
    </location>
</feature>
<dbReference type="InterPro" id="IPR035910">
    <property type="entry name" value="RyR/IP3R_RIH_dom_sf"/>
</dbReference>
<evidence type="ECO:0008006" key="34">
    <source>
        <dbReference type="Google" id="ProtNLM"/>
    </source>
</evidence>
<feature type="region of interest" description="Disordered" evidence="26">
    <location>
        <begin position="1163"/>
        <end position="1212"/>
    </location>
</feature>
<dbReference type="InterPro" id="IPR001870">
    <property type="entry name" value="B30.2/SPRY"/>
</dbReference>
<feature type="transmembrane region" description="Helical" evidence="27">
    <location>
        <begin position="3868"/>
        <end position="3889"/>
    </location>
</feature>
<dbReference type="Pfam" id="PF06459">
    <property type="entry name" value="RR_TM4-6"/>
    <property type="match status" value="1"/>
</dbReference>
<dbReference type="GO" id="GO:0042383">
    <property type="term" value="C:sarcolemma"/>
    <property type="evidence" value="ECO:0007669"/>
    <property type="project" value="TreeGrafter"/>
</dbReference>
<feature type="compositionally biased region" description="Polar residues" evidence="26">
    <location>
        <begin position="4602"/>
        <end position="4626"/>
    </location>
</feature>
<evidence type="ECO:0000256" key="18">
    <source>
        <dbReference type="ARBA" id="ARBA00023170"/>
    </source>
</evidence>
<dbReference type="SMART" id="SM00449">
    <property type="entry name" value="SPRY"/>
    <property type="match status" value="3"/>
</dbReference>
<keyword evidence="18" id="KW-0675">Receptor</keyword>
<dbReference type="FunFam" id="2.60.120.920:FF:000002">
    <property type="entry name" value="ryanodine receptor isoform X2"/>
    <property type="match status" value="1"/>
</dbReference>
<keyword evidence="17 27" id="KW-0472">Membrane</keyword>
<evidence type="ECO:0000256" key="7">
    <source>
        <dbReference type="ARBA" id="ARBA00022673"/>
    </source>
</evidence>
<keyword evidence="11" id="KW-0112">Calmodulin-binding</keyword>
<dbReference type="GO" id="GO:0004930">
    <property type="term" value="F:G protein-coupled receptor activity"/>
    <property type="evidence" value="ECO:0007669"/>
    <property type="project" value="UniProtKB-KW"/>
</dbReference>
<keyword evidence="14" id="KW-0770">Synapse</keyword>
<dbReference type="Pfam" id="PF00520">
    <property type="entry name" value="Ion_trans"/>
    <property type="match status" value="1"/>
</dbReference>
<dbReference type="SUPFAM" id="SSF82109">
    <property type="entry name" value="MIR domain"/>
    <property type="match status" value="1"/>
</dbReference>
<evidence type="ECO:0000256" key="13">
    <source>
        <dbReference type="ARBA" id="ARBA00022989"/>
    </source>
</evidence>
<dbReference type="InterPro" id="IPR048581">
    <property type="entry name" value="RYDR_Jsol"/>
</dbReference>
<dbReference type="GO" id="GO:0045211">
    <property type="term" value="C:postsynaptic membrane"/>
    <property type="evidence" value="ECO:0007669"/>
    <property type="project" value="UniProtKB-SubCell"/>
</dbReference>
<organism evidence="32 33">
    <name type="scientific">Scophthalmus maximus</name>
    <name type="common">Turbot</name>
    <name type="synonym">Psetta maxima</name>
    <dbReference type="NCBI Taxonomy" id="52904"/>
    <lineage>
        <taxon>Eukaryota</taxon>
        <taxon>Metazoa</taxon>
        <taxon>Chordata</taxon>
        <taxon>Craniata</taxon>
        <taxon>Vertebrata</taxon>
        <taxon>Euteleostomi</taxon>
        <taxon>Actinopterygii</taxon>
        <taxon>Neopterygii</taxon>
        <taxon>Teleostei</taxon>
        <taxon>Neoteleostei</taxon>
        <taxon>Acanthomorphata</taxon>
        <taxon>Carangaria</taxon>
        <taxon>Pleuronectiformes</taxon>
        <taxon>Pleuronectoidei</taxon>
        <taxon>Scophthalmidae</taxon>
        <taxon>Scophthalmus</taxon>
    </lineage>
</organism>
<evidence type="ECO:0000259" key="31">
    <source>
        <dbReference type="PROSITE" id="PS50919"/>
    </source>
</evidence>
<dbReference type="InterPro" id="IPR003877">
    <property type="entry name" value="SPRY_dom"/>
</dbReference>
<feature type="transmembrane region" description="Helical" evidence="27">
    <location>
        <begin position="4559"/>
        <end position="4581"/>
    </location>
</feature>
<dbReference type="Gene3D" id="2.80.10.50">
    <property type="match status" value="3"/>
</dbReference>
<dbReference type="PROSITE" id="PS50222">
    <property type="entry name" value="EF_HAND_2"/>
    <property type="match status" value="1"/>
</dbReference>
<dbReference type="FunFam" id="2.80.10.50:FF:000016">
    <property type="entry name" value="Ryanodine receptor 2 (Cardiac)"/>
    <property type="match status" value="1"/>
</dbReference>
<dbReference type="Gene3D" id="1.20.1070.10">
    <property type="entry name" value="Rhodopsin 7-helix transmembrane proteins"/>
    <property type="match status" value="1"/>
</dbReference>
<dbReference type="Pfam" id="PF00622">
    <property type="entry name" value="SPRY"/>
    <property type="match status" value="3"/>
</dbReference>
<protein>
    <recommendedName>
        <fullName evidence="34">Ryanodine receptor 2</fullName>
    </recommendedName>
</protein>
<keyword evidence="9" id="KW-0677">Repeat</keyword>
<keyword evidence="22" id="KW-1071">Ligand-gated ion channel</keyword>
<comment type="caution">
    <text evidence="32">The sequence shown here is derived from an EMBL/GenBank/DDBJ whole genome shotgun (WGS) entry which is preliminary data.</text>
</comment>
<dbReference type="InterPro" id="IPR036300">
    <property type="entry name" value="MIR_dom_sf"/>
</dbReference>
<evidence type="ECO:0000313" key="32">
    <source>
        <dbReference type="EMBL" id="KAF0024990.1"/>
    </source>
</evidence>
<evidence type="ECO:0000256" key="24">
    <source>
        <dbReference type="ARBA" id="ARBA00034104"/>
    </source>
</evidence>
<dbReference type="Gene3D" id="6.20.350.10">
    <property type="match status" value="1"/>
</dbReference>
<dbReference type="InterPro" id="IPR043136">
    <property type="entry name" value="B30.2/SPRY_sf"/>
</dbReference>
<evidence type="ECO:0000313" key="33">
    <source>
        <dbReference type="Proteomes" id="UP000438429"/>
    </source>
</evidence>
<dbReference type="PROSITE" id="PS50919">
    <property type="entry name" value="MIR"/>
    <property type="match status" value="2"/>
</dbReference>
<dbReference type="PRINTS" id="PR00795">
    <property type="entry name" value="RYANODINER"/>
</dbReference>
<feature type="compositionally biased region" description="Basic residues" evidence="26">
    <location>
        <begin position="1189"/>
        <end position="1198"/>
    </location>
</feature>
<dbReference type="PANTHER" id="PTHR46399:SF7">
    <property type="entry name" value="RYANODINE RECEPTOR 2"/>
    <property type="match status" value="1"/>
</dbReference>
<evidence type="ECO:0000259" key="30">
    <source>
        <dbReference type="PROSITE" id="PS50262"/>
    </source>
</evidence>
<evidence type="ECO:0000256" key="12">
    <source>
        <dbReference type="ARBA" id="ARBA00022951"/>
    </source>
</evidence>
<keyword evidence="3" id="KW-0813">Transport</keyword>
<keyword evidence="23" id="KW-0407">Ion channel</keyword>
<feature type="domain" description="B30.2/SPRY" evidence="28">
    <location>
        <begin position="564"/>
        <end position="762"/>
    </location>
</feature>
<evidence type="ECO:0000256" key="27">
    <source>
        <dbReference type="SAM" id="Phobius"/>
    </source>
</evidence>
<evidence type="ECO:0000256" key="11">
    <source>
        <dbReference type="ARBA" id="ARBA00022860"/>
    </source>
</evidence>
<keyword evidence="4" id="KW-1003">Cell membrane</keyword>
<dbReference type="CDD" id="cd12879">
    <property type="entry name" value="SPRY3_RyR"/>
    <property type="match status" value="1"/>
</dbReference>
<evidence type="ECO:0000256" key="14">
    <source>
        <dbReference type="ARBA" id="ARBA00023018"/>
    </source>
</evidence>
<dbReference type="InterPro" id="IPR035762">
    <property type="entry name" value="SPRY3_RyR"/>
</dbReference>
<accession>A0A6A4S036</accession>
<keyword evidence="12" id="KW-0703">Sarcoplasmic reticulum</keyword>
<evidence type="ECO:0000256" key="1">
    <source>
        <dbReference type="ARBA" id="ARBA00003336"/>
    </source>
</evidence>
<evidence type="ECO:0000256" key="5">
    <source>
        <dbReference type="ARBA" id="ARBA00022553"/>
    </source>
</evidence>
<dbReference type="InterPro" id="IPR011992">
    <property type="entry name" value="EF-hand-dom_pair"/>
</dbReference>
<keyword evidence="13 27" id="KW-1133">Transmembrane helix</keyword>
<dbReference type="InterPro" id="IPR000699">
    <property type="entry name" value="RIH_dom"/>
</dbReference>
<dbReference type="InterPro" id="IPR013333">
    <property type="entry name" value="Ryan_recept"/>
</dbReference>
<comment type="function">
    <text evidence="1">The muscarinic acetylcholine receptor mediates various cellular responses, including inhibition of adenylate cyclase, breakdown of phosphoinositides and modulation of potassium channels through the action of G proteins. Primary transducing effect is Pi turnover.</text>
</comment>
<dbReference type="Gene3D" id="2.60.120.920">
    <property type="match status" value="3"/>
</dbReference>
<feature type="transmembrane region" description="Helical" evidence="27">
    <location>
        <begin position="4149"/>
        <end position="4171"/>
    </location>
</feature>
<dbReference type="InterPro" id="IPR002048">
    <property type="entry name" value="EF_hand_dom"/>
</dbReference>
<dbReference type="FunFam" id="2.60.120.920:FF:000012">
    <property type="entry name" value="Ryanodine receptor 2 (Cardiac)"/>
    <property type="match status" value="1"/>
</dbReference>
<dbReference type="InterPro" id="IPR005821">
    <property type="entry name" value="Ion_trans_dom"/>
</dbReference>
<evidence type="ECO:0000259" key="29">
    <source>
        <dbReference type="PROSITE" id="PS50222"/>
    </source>
</evidence>
<dbReference type="EMBL" id="VEVO01000020">
    <property type="protein sequence ID" value="KAF0024990.1"/>
    <property type="molecule type" value="Genomic_DNA"/>
</dbReference>
<evidence type="ECO:0000256" key="17">
    <source>
        <dbReference type="ARBA" id="ARBA00023136"/>
    </source>
</evidence>